<gene>
    <name evidence="1" type="ORF">N8T08_011086</name>
</gene>
<sequence>MTPNEEYGGPGGTQSTHSEDGSYVKALSAYCGRSETSEGGRYVVRGMHTSWANVGRQLLTPLGPFGCPFSYHLSWSFEARQDSTITSRMERITVDELVINARQRKKYQGALAQLQLARDTREALGYQLSVIDGLSREAARHPGRNAFAITLAYNTAVDALVNPIVIINENIPPMDQFMPEFANASPHCKALMGHRERLRCLRNDIGHQRRTTADPYKIIVAGKTAYDITGTPTSQVMADLTRVIDLYDSYGNEKRVLPTRQKHDAFDFMPGR</sequence>
<protein>
    <submittedName>
        <fullName evidence="1">Uncharacterized protein</fullName>
    </submittedName>
</protein>
<evidence type="ECO:0000313" key="2">
    <source>
        <dbReference type="Proteomes" id="UP001177260"/>
    </source>
</evidence>
<reference evidence="1 2" key="1">
    <citation type="journal article" date="2023" name="ACS Omega">
        <title>Identification of the Neoaspergillic Acid Biosynthesis Gene Cluster by Establishing an In Vitro CRISPR-Ribonucleoprotein Genetic System in Aspergillus melleus.</title>
        <authorList>
            <person name="Yuan B."/>
            <person name="Grau M.F."/>
            <person name="Murata R.M."/>
            <person name="Torok T."/>
            <person name="Venkateswaran K."/>
            <person name="Stajich J.E."/>
            <person name="Wang C.C.C."/>
        </authorList>
    </citation>
    <scope>NUCLEOTIDE SEQUENCE [LARGE SCALE GENOMIC DNA]</scope>
    <source>
        <strain evidence="1 2">IMV 1140</strain>
    </source>
</reference>
<proteinExistence type="predicted"/>
<accession>A0ACC3AQV4</accession>
<evidence type="ECO:0000313" key="1">
    <source>
        <dbReference type="EMBL" id="KAK1139841.1"/>
    </source>
</evidence>
<comment type="caution">
    <text evidence="1">The sequence shown here is derived from an EMBL/GenBank/DDBJ whole genome shotgun (WGS) entry which is preliminary data.</text>
</comment>
<dbReference type="Proteomes" id="UP001177260">
    <property type="component" value="Unassembled WGS sequence"/>
</dbReference>
<dbReference type="EMBL" id="JAOPJF010000096">
    <property type="protein sequence ID" value="KAK1139841.1"/>
    <property type="molecule type" value="Genomic_DNA"/>
</dbReference>
<keyword evidence="2" id="KW-1185">Reference proteome</keyword>
<name>A0ACC3AQV4_9EURO</name>
<organism evidence="1 2">
    <name type="scientific">Aspergillus melleus</name>
    <dbReference type="NCBI Taxonomy" id="138277"/>
    <lineage>
        <taxon>Eukaryota</taxon>
        <taxon>Fungi</taxon>
        <taxon>Dikarya</taxon>
        <taxon>Ascomycota</taxon>
        <taxon>Pezizomycotina</taxon>
        <taxon>Eurotiomycetes</taxon>
        <taxon>Eurotiomycetidae</taxon>
        <taxon>Eurotiales</taxon>
        <taxon>Aspergillaceae</taxon>
        <taxon>Aspergillus</taxon>
        <taxon>Aspergillus subgen. Circumdati</taxon>
    </lineage>
</organism>